<dbReference type="GO" id="GO:0008961">
    <property type="term" value="F:phosphatidylglycerol-prolipoprotein diacylglyceryl transferase activity"/>
    <property type="evidence" value="ECO:0007669"/>
    <property type="project" value="UniProtKB-EC"/>
</dbReference>
<organism evidence="9 10">
    <name type="scientific">Georgenia deserti</name>
    <dbReference type="NCBI Taxonomy" id="2093781"/>
    <lineage>
        <taxon>Bacteria</taxon>
        <taxon>Bacillati</taxon>
        <taxon>Actinomycetota</taxon>
        <taxon>Actinomycetes</taxon>
        <taxon>Micrococcales</taxon>
        <taxon>Bogoriellaceae</taxon>
        <taxon>Georgenia</taxon>
    </lineage>
</organism>
<dbReference type="HAMAP" id="MF_01147">
    <property type="entry name" value="Lgt"/>
    <property type="match status" value="1"/>
</dbReference>
<comment type="subcellular location">
    <subcellularLocation>
        <location evidence="7">Cell membrane</location>
        <topology evidence="7">Multi-pass membrane protein</topology>
    </subcellularLocation>
</comment>
<dbReference type="NCBIfam" id="TIGR00544">
    <property type="entry name" value="lgt"/>
    <property type="match status" value="1"/>
</dbReference>
<sequence>MTPLASLPSPPVGEWQLGPVPIRAYAICILLGIVVALWMLERRYTARGGPRDTALDVAFWMVPAGIVGARIYHVLSSPDAYFGPDGNLVRALFIWQGGLGIWGAVAAGAVAAWLALRRKGLRLGPFADALAPALLVAQAIGRLGNWFNQELYGGPTTLPWGLEIDPAHLVGGYPPGTLFHPTFLYELVWNLLAAFVLIRLEKRFRLGGGRVFWLYVMLYTLGRVWIEMLRIDEAEMVLGLRLNVWTSIALFVVALVIFVVLGRRQARARENGTGTGDRLVDRVVDDRLDPMVQTPRAAAVESVWLPGREPVTEGTVAAEGTAGTTDDAEDRGDTPGRPEEVRTGEPAGPAGTAVDSDAGDDRPESRGTTTHP</sequence>
<keyword evidence="4 7" id="KW-0812">Transmembrane</keyword>
<keyword evidence="10" id="KW-1185">Reference proteome</keyword>
<dbReference type="PROSITE" id="PS01311">
    <property type="entry name" value="LGT"/>
    <property type="match status" value="1"/>
</dbReference>
<feature type="transmembrane region" description="Helical" evidence="7">
    <location>
        <begin position="20"/>
        <end position="41"/>
    </location>
</feature>
<dbReference type="InterPro" id="IPR001640">
    <property type="entry name" value="Lgt"/>
</dbReference>
<evidence type="ECO:0000256" key="2">
    <source>
        <dbReference type="ARBA" id="ARBA00022475"/>
    </source>
</evidence>
<evidence type="ECO:0000256" key="6">
    <source>
        <dbReference type="ARBA" id="ARBA00023136"/>
    </source>
</evidence>
<feature type="compositionally biased region" description="Low complexity" evidence="8">
    <location>
        <begin position="312"/>
        <end position="325"/>
    </location>
</feature>
<comment type="function">
    <text evidence="7">Catalyzes the transfer of the diacylglyceryl group from phosphatidylglycerol to the sulfhydryl group of the N-terminal cysteine of a prolipoprotein, the first step in the formation of mature lipoproteins.</text>
</comment>
<feature type="transmembrane region" description="Helical" evidence="7">
    <location>
        <begin position="93"/>
        <end position="116"/>
    </location>
</feature>
<keyword evidence="2 7" id="KW-1003">Cell membrane</keyword>
<evidence type="ECO:0000256" key="3">
    <source>
        <dbReference type="ARBA" id="ARBA00022679"/>
    </source>
</evidence>
<dbReference type="RefSeq" id="WP_388005956.1">
    <property type="nucleotide sequence ID" value="NZ_JBHUEE010000004.1"/>
</dbReference>
<feature type="compositionally biased region" description="Basic and acidic residues" evidence="8">
    <location>
        <begin position="331"/>
        <end position="343"/>
    </location>
</feature>
<evidence type="ECO:0000256" key="1">
    <source>
        <dbReference type="ARBA" id="ARBA00007150"/>
    </source>
</evidence>
<comment type="pathway">
    <text evidence="7">Protein modification; lipoprotein biosynthesis (diacylglyceryl transfer).</text>
</comment>
<feature type="transmembrane region" description="Helical" evidence="7">
    <location>
        <begin position="53"/>
        <end position="73"/>
    </location>
</feature>
<dbReference type="EMBL" id="JBHUEE010000004">
    <property type="protein sequence ID" value="MFD1718014.1"/>
    <property type="molecule type" value="Genomic_DNA"/>
</dbReference>
<keyword evidence="5 7" id="KW-1133">Transmembrane helix</keyword>
<keyword evidence="6 7" id="KW-0472">Membrane</keyword>
<feature type="transmembrane region" description="Helical" evidence="7">
    <location>
        <begin position="183"/>
        <end position="200"/>
    </location>
</feature>
<dbReference type="PANTHER" id="PTHR30589:SF0">
    <property type="entry name" value="PHOSPHATIDYLGLYCEROL--PROLIPOPROTEIN DIACYLGLYCERYL TRANSFERASE"/>
    <property type="match status" value="1"/>
</dbReference>
<evidence type="ECO:0000256" key="5">
    <source>
        <dbReference type="ARBA" id="ARBA00022989"/>
    </source>
</evidence>
<dbReference type="Proteomes" id="UP001597277">
    <property type="component" value="Unassembled WGS sequence"/>
</dbReference>
<feature type="region of interest" description="Disordered" evidence="8">
    <location>
        <begin position="309"/>
        <end position="372"/>
    </location>
</feature>
<evidence type="ECO:0000313" key="10">
    <source>
        <dbReference type="Proteomes" id="UP001597277"/>
    </source>
</evidence>
<comment type="similarity">
    <text evidence="1 7">Belongs to the Lgt family.</text>
</comment>
<keyword evidence="3 7" id="KW-0808">Transferase</keyword>
<dbReference type="EC" id="2.5.1.145" evidence="7"/>
<comment type="catalytic activity">
    <reaction evidence="7">
        <text>L-cysteinyl-[prolipoprotein] + a 1,2-diacyl-sn-glycero-3-phospho-(1'-sn-glycerol) = an S-1,2-diacyl-sn-glyceryl-L-cysteinyl-[prolipoprotein] + sn-glycerol 1-phosphate + H(+)</text>
        <dbReference type="Rhea" id="RHEA:56712"/>
        <dbReference type="Rhea" id="RHEA-COMP:14679"/>
        <dbReference type="Rhea" id="RHEA-COMP:14680"/>
        <dbReference type="ChEBI" id="CHEBI:15378"/>
        <dbReference type="ChEBI" id="CHEBI:29950"/>
        <dbReference type="ChEBI" id="CHEBI:57685"/>
        <dbReference type="ChEBI" id="CHEBI:64716"/>
        <dbReference type="ChEBI" id="CHEBI:140658"/>
        <dbReference type="EC" id="2.5.1.145"/>
    </reaction>
</comment>
<evidence type="ECO:0000256" key="4">
    <source>
        <dbReference type="ARBA" id="ARBA00022692"/>
    </source>
</evidence>
<reference evidence="10" key="1">
    <citation type="journal article" date="2019" name="Int. J. Syst. Evol. Microbiol.">
        <title>The Global Catalogue of Microorganisms (GCM) 10K type strain sequencing project: providing services to taxonomists for standard genome sequencing and annotation.</title>
        <authorList>
            <consortium name="The Broad Institute Genomics Platform"/>
            <consortium name="The Broad Institute Genome Sequencing Center for Infectious Disease"/>
            <person name="Wu L."/>
            <person name="Ma J."/>
        </authorList>
    </citation>
    <scope>NUCLEOTIDE SEQUENCE [LARGE SCALE GENOMIC DNA]</scope>
    <source>
        <strain evidence="10">JCM 17130</strain>
    </source>
</reference>
<feature type="transmembrane region" description="Helical" evidence="7">
    <location>
        <begin position="243"/>
        <end position="261"/>
    </location>
</feature>
<feature type="transmembrane region" description="Helical" evidence="7">
    <location>
        <begin position="212"/>
        <end position="231"/>
    </location>
</feature>
<proteinExistence type="inferred from homology"/>
<accession>A0ABW4L588</accession>
<evidence type="ECO:0000256" key="7">
    <source>
        <dbReference type="HAMAP-Rule" id="MF_01147"/>
    </source>
</evidence>
<protein>
    <recommendedName>
        <fullName evidence="7">Phosphatidylglycerol--prolipoprotein diacylglyceryl transferase</fullName>
        <ecNumber evidence="7">2.5.1.145</ecNumber>
    </recommendedName>
</protein>
<gene>
    <name evidence="7 9" type="primary">lgt</name>
    <name evidence="9" type="ORF">ACFSE6_09220</name>
</gene>
<feature type="binding site" evidence="7">
    <location>
        <position position="142"/>
    </location>
    <ligand>
        <name>a 1,2-diacyl-sn-glycero-3-phospho-(1'-sn-glycerol)</name>
        <dbReference type="ChEBI" id="CHEBI:64716"/>
    </ligand>
</feature>
<dbReference type="Pfam" id="PF01790">
    <property type="entry name" value="LGT"/>
    <property type="match status" value="1"/>
</dbReference>
<evidence type="ECO:0000313" key="9">
    <source>
        <dbReference type="EMBL" id="MFD1718014.1"/>
    </source>
</evidence>
<evidence type="ECO:0000256" key="8">
    <source>
        <dbReference type="SAM" id="MobiDB-lite"/>
    </source>
</evidence>
<name>A0ABW4L588_9MICO</name>
<comment type="caution">
    <text evidence="9">The sequence shown here is derived from an EMBL/GenBank/DDBJ whole genome shotgun (WGS) entry which is preliminary data.</text>
</comment>
<dbReference type="PANTHER" id="PTHR30589">
    <property type="entry name" value="PROLIPOPROTEIN DIACYLGLYCERYL TRANSFERASE"/>
    <property type="match status" value="1"/>
</dbReference>
<feature type="transmembrane region" description="Helical" evidence="7">
    <location>
        <begin position="123"/>
        <end position="141"/>
    </location>
</feature>